<accession>A0A1E7FLC1</accession>
<dbReference type="InParanoid" id="A0A1E7FLC1"/>
<dbReference type="KEGG" id="fcy:FRACYDRAFT_237249"/>
<sequence>MRSSLNIVADASFLFVILLFSSCECSSKTNDIPSPSSSTSENSPRIGLNVNGKMKCLLWNNPRSPMRSTLTPLFSPSNEIVEGGGGHRCQTFFPSAVFTTADYSFRKERWYGLKEIGMLFRWNIIFSLPTILDITAGRSIPPYSTGNLNAETVFIDSGNLRIGWQKNNDYDDMSDTDDNQPWIQIGFDPNHSTSNNTSIDVKRRNVDRPFQLGFFLPLIRRRFDLQWTSRWNYNTNVAATTRSSSMNIQPNDDPWWIPQVELDPSMGTLSSENRYRNAYVGKDDRKYWTEYKLRLRTTVPTLLSSGMTASDGYDDDLQTASLRLDCSLITNPGEKKLEFLGPSVTTARLDMTVVPSCWWRSVTETARLGLIHEQNHAVNQ</sequence>
<reference evidence="2 3" key="1">
    <citation type="submission" date="2016-09" db="EMBL/GenBank/DDBJ databases">
        <title>Extensive genetic diversity and differential bi-allelic expression allows diatom success in the polar Southern Ocean.</title>
        <authorList>
            <consortium name="DOE Joint Genome Institute"/>
            <person name="Mock T."/>
            <person name="Otillar R.P."/>
            <person name="Strauss J."/>
            <person name="Dupont C."/>
            <person name="Frickenhaus S."/>
            <person name="Maumus F."/>
            <person name="Mcmullan M."/>
            <person name="Sanges R."/>
            <person name="Schmutz J."/>
            <person name="Toseland A."/>
            <person name="Valas R."/>
            <person name="Veluchamy A."/>
            <person name="Ward B.J."/>
            <person name="Allen A."/>
            <person name="Barry K."/>
            <person name="Falciatore A."/>
            <person name="Ferrante M."/>
            <person name="Fortunato A.E."/>
            <person name="Gloeckner G."/>
            <person name="Gruber A."/>
            <person name="Hipkin R."/>
            <person name="Janech M."/>
            <person name="Kroth P."/>
            <person name="Leese F."/>
            <person name="Lindquist E."/>
            <person name="Lyon B.R."/>
            <person name="Martin J."/>
            <person name="Mayer C."/>
            <person name="Parker M."/>
            <person name="Quesneville H."/>
            <person name="Raymond J."/>
            <person name="Uhlig C."/>
            <person name="Valentin K.U."/>
            <person name="Worden A.Z."/>
            <person name="Armbrust E.V."/>
            <person name="Bowler C."/>
            <person name="Green B."/>
            <person name="Moulton V."/>
            <person name="Van Oosterhout C."/>
            <person name="Grigoriev I."/>
        </authorList>
    </citation>
    <scope>NUCLEOTIDE SEQUENCE [LARGE SCALE GENOMIC DNA]</scope>
    <source>
        <strain evidence="2 3">CCMP1102</strain>
    </source>
</reference>
<keyword evidence="3" id="KW-1185">Reference proteome</keyword>
<evidence type="ECO:0000256" key="1">
    <source>
        <dbReference type="SAM" id="SignalP"/>
    </source>
</evidence>
<name>A0A1E7FLC1_9STRA</name>
<feature type="signal peptide" evidence="1">
    <location>
        <begin position="1"/>
        <end position="25"/>
    </location>
</feature>
<dbReference type="OrthoDB" id="51870at2759"/>
<protein>
    <submittedName>
        <fullName evidence="2">Uncharacterized protein</fullName>
    </submittedName>
</protein>
<organism evidence="2 3">
    <name type="scientific">Fragilariopsis cylindrus CCMP1102</name>
    <dbReference type="NCBI Taxonomy" id="635003"/>
    <lineage>
        <taxon>Eukaryota</taxon>
        <taxon>Sar</taxon>
        <taxon>Stramenopiles</taxon>
        <taxon>Ochrophyta</taxon>
        <taxon>Bacillariophyta</taxon>
        <taxon>Bacillariophyceae</taxon>
        <taxon>Bacillariophycidae</taxon>
        <taxon>Bacillariales</taxon>
        <taxon>Bacillariaceae</taxon>
        <taxon>Fragilariopsis</taxon>
    </lineage>
</organism>
<evidence type="ECO:0000313" key="3">
    <source>
        <dbReference type="Proteomes" id="UP000095751"/>
    </source>
</evidence>
<keyword evidence="1" id="KW-0732">Signal</keyword>
<dbReference type="Proteomes" id="UP000095751">
    <property type="component" value="Unassembled WGS sequence"/>
</dbReference>
<feature type="chain" id="PRO_5009193271" evidence="1">
    <location>
        <begin position="26"/>
        <end position="380"/>
    </location>
</feature>
<proteinExistence type="predicted"/>
<gene>
    <name evidence="2" type="ORF">FRACYDRAFT_237249</name>
</gene>
<dbReference type="PROSITE" id="PS51257">
    <property type="entry name" value="PROKAR_LIPOPROTEIN"/>
    <property type="match status" value="1"/>
</dbReference>
<dbReference type="AlphaFoldDB" id="A0A1E7FLC1"/>
<dbReference type="EMBL" id="KV784356">
    <property type="protein sequence ID" value="OEU18961.1"/>
    <property type="molecule type" value="Genomic_DNA"/>
</dbReference>
<evidence type="ECO:0000313" key="2">
    <source>
        <dbReference type="EMBL" id="OEU18961.1"/>
    </source>
</evidence>